<evidence type="ECO:0000256" key="4">
    <source>
        <dbReference type="ARBA" id="ARBA00023180"/>
    </source>
</evidence>
<evidence type="ECO:0000256" key="3">
    <source>
        <dbReference type="ARBA" id="ARBA00022801"/>
    </source>
</evidence>
<evidence type="ECO:0000256" key="2">
    <source>
        <dbReference type="ARBA" id="ARBA00022729"/>
    </source>
</evidence>
<dbReference type="AlphaFoldDB" id="A0A8W8KDS1"/>
<dbReference type="Pfam" id="PF19018">
    <property type="entry name" value="Vanin_C"/>
    <property type="match status" value="1"/>
</dbReference>
<dbReference type="InterPro" id="IPR012101">
    <property type="entry name" value="Biotinidase-like_euk"/>
</dbReference>
<dbReference type="InterPro" id="IPR036526">
    <property type="entry name" value="C-N_Hydrolase_sf"/>
</dbReference>
<organism evidence="7 8">
    <name type="scientific">Magallana gigas</name>
    <name type="common">Pacific oyster</name>
    <name type="synonym">Crassostrea gigas</name>
    <dbReference type="NCBI Taxonomy" id="29159"/>
    <lineage>
        <taxon>Eukaryota</taxon>
        <taxon>Metazoa</taxon>
        <taxon>Spiralia</taxon>
        <taxon>Lophotrochozoa</taxon>
        <taxon>Mollusca</taxon>
        <taxon>Bivalvia</taxon>
        <taxon>Autobranchia</taxon>
        <taxon>Pteriomorphia</taxon>
        <taxon>Ostreida</taxon>
        <taxon>Ostreoidea</taxon>
        <taxon>Ostreidae</taxon>
        <taxon>Magallana</taxon>
    </lineage>
</organism>
<comment type="similarity">
    <text evidence="1">Belongs to the carbon-nitrogen hydrolase superfamily. BTD/VNN family.</text>
</comment>
<keyword evidence="8" id="KW-1185">Reference proteome</keyword>
<dbReference type="InterPro" id="IPR043957">
    <property type="entry name" value="Vanin_C"/>
</dbReference>
<reference evidence="7" key="1">
    <citation type="submission" date="2022-08" db="UniProtKB">
        <authorList>
            <consortium name="EnsemblMetazoa"/>
        </authorList>
    </citation>
    <scope>IDENTIFICATION</scope>
    <source>
        <strain evidence="7">05x7-T-G4-1.051#20</strain>
    </source>
</reference>
<dbReference type="OMA" id="FGFNPVQ"/>
<keyword evidence="4" id="KW-0325">Glycoprotein</keyword>
<dbReference type="OrthoDB" id="10250282at2759"/>
<keyword evidence="2 5" id="KW-0732">Signal</keyword>
<protein>
    <recommendedName>
        <fullName evidence="6">CN hydrolase domain-containing protein</fullName>
    </recommendedName>
</protein>
<dbReference type="Proteomes" id="UP000005408">
    <property type="component" value="Unassembled WGS sequence"/>
</dbReference>
<evidence type="ECO:0000313" key="8">
    <source>
        <dbReference type="Proteomes" id="UP000005408"/>
    </source>
</evidence>
<dbReference type="Gene3D" id="3.60.110.10">
    <property type="entry name" value="Carbon-nitrogen hydrolase"/>
    <property type="match status" value="1"/>
</dbReference>
<dbReference type="SUPFAM" id="SSF56317">
    <property type="entry name" value="Carbon-nitrogen hydrolase"/>
    <property type="match status" value="1"/>
</dbReference>
<evidence type="ECO:0000313" key="7">
    <source>
        <dbReference type="EnsemblMetazoa" id="G22754.4:cds"/>
    </source>
</evidence>
<dbReference type="InterPro" id="IPR003010">
    <property type="entry name" value="C-N_Hydrolase"/>
</dbReference>
<dbReference type="Pfam" id="PF00795">
    <property type="entry name" value="CN_hydrolase"/>
    <property type="match status" value="1"/>
</dbReference>
<dbReference type="GO" id="GO:0016811">
    <property type="term" value="F:hydrolase activity, acting on carbon-nitrogen (but not peptide) bonds, in linear amides"/>
    <property type="evidence" value="ECO:0007669"/>
    <property type="project" value="InterPro"/>
</dbReference>
<dbReference type="PANTHER" id="PTHR10609">
    <property type="entry name" value="BIOTINIDASE-RELATED"/>
    <property type="match status" value="1"/>
</dbReference>
<dbReference type="InterPro" id="IPR040154">
    <property type="entry name" value="Biotinidase/VNN"/>
</dbReference>
<feature type="domain" description="CN hydrolase" evidence="6">
    <location>
        <begin position="42"/>
        <end position="313"/>
    </location>
</feature>
<evidence type="ECO:0000256" key="1">
    <source>
        <dbReference type="ARBA" id="ARBA00008225"/>
    </source>
</evidence>
<sequence>MVPRRQTSMMLGWVLLFSVGVRGYSDQTFRAAVYEHAPLPPNRTIVVTRQEALDYMRKNLEVYKTATEEAHGQNVDIIVFPEDGITYNGHTRKSVRPYLEYIPDPKQEQWNPCEVPDRYSNTEVQYTLSCLAKNNSLWIVANMGDYQPCQADDTVCPADGHYQFNTDVVYDSNGTLIAKYHKINLFFEFMFDPSTSKEAVSFETPFGTFGVFTCFDILFRNPVVVLMKEKEVSNIVFPTAWMDTPPFFAAIQFHSAVAAGFGINFLAANMHNPQYRFQGSGIYSPDGAVAYYYNNSVKGQEEGGKLLVSELKILRNNALSHNSPMYSSKKYNGTQAMGDGVFHADTFGDNFNYILLTESSGKARVCHNELCCKATYTSRDNFTEMFALGAFDGLHTKEGTFYIQVCTILRCKTLEKSSCGQGSRVSNTYFTQLALSGTFKTPYTFPEILLHGENVFDLAPSTTWSYNAGSMEAKNGFEQPLLSFSLFSRDYDNDLRLTSSCGNPKLTIFTQCLCLLSLLFSVLS</sequence>
<dbReference type="EnsemblMetazoa" id="G22754.4">
    <property type="protein sequence ID" value="G22754.4:cds"/>
    <property type="gene ID" value="G22754"/>
</dbReference>
<proteinExistence type="inferred from homology"/>
<accession>A0A8W8KDS1</accession>
<dbReference type="PANTHER" id="PTHR10609:SF27">
    <property type="entry name" value="CN HYDROLASE DOMAIN-CONTAINING PROTEIN-RELATED"/>
    <property type="match status" value="1"/>
</dbReference>
<dbReference type="FunFam" id="3.60.110.10:FF:000001">
    <property type="entry name" value="biotinidase isoform X1"/>
    <property type="match status" value="1"/>
</dbReference>
<evidence type="ECO:0000256" key="5">
    <source>
        <dbReference type="SAM" id="SignalP"/>
    </source>
</evidence>
<feature type="chain" id="PRO_5036467270" description="CN hydrolase domain-containing protein" evidence="5">
    <location>
        <begin position="24"/>
        <end position="524"/>
    </location>
</feature>
<evidence type="ECO:0000259" key="6">
    <source>
        <dbReference type="PROSITE" id="PS50263"/>
    </source>
</evidence>
<dbReference type="CDD" id="cd07567">
    <property type="entry name" value="biotinidase_like"/>
    <property type="match status" value="1"/>
</dbReference>
<name>A0A8W8KDS1_MAGGI</name>
<dbReference type="PROSITE" id="PS50263">
    <property type="entry name" value="CN_HYDROLASE"/>
    <property type="match status" value="1"/>
</dbReference>
<feature type="signal peptide" evidence="5">
    <location>
        <begin position="1"/>
        <end position="23"/>
    </location>
</feature>
<keyword evidence="3" id="KW-0378">Hydrolase</keyword>